<keyword evidence="2" id="KW-1185">Reference proteome</keyword>
<evidence type="ECO:0000313" key="2">
    <source>
        <dbReference type="Proteomes" id="UP001225034"/>
    </source>
</evidence>
<sequence length="250" mass="28959">MNPIRTEHFLWSEERHLSRIQPTAMETSATFSVDGHLKLGSNRQAMLKHKGDLAVPKTRLGIWTEQGTSWFSANEWDLYPGYYQRDSLLVSHAYHRQQHLLITAFDRPDELDFGFIRMLTIKNQSNSPKSFKLLLHQQSLLPNSDDQTTFYVPEERALIHHQEHISTLVAARFDEDVPVRYEAGSFDKNWNNELGTIRFSPLAVGSAESMIVIEMNIKENQELKGAMWVVHNQSLSELEDAHFHIKNEFI</sequence>
<comment type="caution">
    <text evidence="1">The sequence shown here is derived from an EMBL/GenBank/DDBJ whole genome shotgun (WGS) entry which is preliminary data.</text>
</comment>
<dbReference type="EMBL" id="JAUSUA010000001">
    <property type="protein sequence ID" value="MDQ0205589.1"/>
    <property type="molecule type" value="Genomic_DNA"/>
</dbReference>
<dbReference type="Proteomes" id="UP001225034">
    <property type="component" value="Unassembled WGS sequence"/>
</dbReference>
<proteinExistence type="predicted"/>
<dbReference type="RefSeq" id="WP_306979364.1">
    <property type="nucleotide sequence ID" value="NZ_JAUSUA010000001.1"/>
</dbReference>
<name>A0ABT9YEV2_9BACI</name>
<gene>
    <name evidence="1" type="ORF">J2S05_000363</name>
</gene>
<accession>A0ABT9YEV2</accession>
<organism evidence="1 2">
    <name type="scientific">Alkalicoccobacillus murimartini</name>
    <dbReference type="NCBI Taxonomy" id="171685"/>
    <lineage>
        <taxon>Bacteria</taxon>
        <taxon>Bacillati</taxon>
        <taxon>Bacillota</taxon>
        <taxon>Bacilli</taxon>
        <taxon>Bacillales</taxon>
        <taxon>Bacillaceae</taxon>
        <taxon>Alkalicoccobacillus</taxon>
    </lineage>
</organism>
<protein>
    <submittedName>
        <fullName evidence="1">Uncharacterized protein</fullName>
    </submittedName>
</protein>
<evidence type="ECO:0000313" key="1">
    <source>
        <dbReference type="EMBL" id="MDQ0205589.1"/>
    </source>
</evidence>
<reference evidence="1 2" key="1">
    <citation type="submission" date="2023-07" db="EMBL/GenBank/DDBJ databases">
        <title>Genomic Encyclopedia of Type Strains, Phase IV (KMG-IV): sequencing the most valuable type-strain genomes for metagenomic binning, comparative biology and taxonomic classification.</title>
        <authorList>
            <person name="Goeker M."/>
        </authorList>
    </citation>
    <scope>NUCLEOTIDE SEQUENCE [LARGE SCALE GENOMIC DNA]</scope>
    <source>
        <strain evidence="1 2">DSM 19154</strain>
    </source>
</reference>